<evidence type="ECO:0000256" key="3">
    <source>
        <dbReference type="PIRSR" id="PIRSR607837-1"/>
    </source>
</evidence>
<evidence type="ECO:0000313" key="4">
    <source>
        <dbReference type="EMBL" id="SEL06630.1"/>
    </source>
</evidence>
<feature type="binding site" evidence="3">
    <location>
        <position position="49"/>
    </location>
    <ligand>
        <name>a divalent metal cation</name>
        <dbReference type="ChEBI" id="CHEBI:60240"/>
    </ligand>
</feature>
<sequence length="159" mass="18782">MEDIFVKQYEEIVRARKVMLVFIEENLEAKFKDSVALFDNKSPCDLLIHTANTYVYWLTIFALKETHMYWDVGKVSKIIDIFKIYDQVDKIVDRFLTFLENRYESNEFHGRLLGGQKICLGAIKIFTHVITHEFHHKGQIMTMCRFQGCVPPDTDIIRN</sequence>
<gene>
    <name evidence="4" type="ORF">SAMN05661044_01877</name>
</gene>
<name>A0A1H7M5R6_OLID1</name>
<dbReference type="Proteomes" id="UP000199421">
    <property type="component" value="Unassembled WGS sequence"/>
</dbReference>
<dbReference type="Gene3D" id="1.20.120.450">
    <property type="entry name" value="dinb family like domain"/>
    <property type="match status" value="1"/>
</dbReference>
<keyword evidence="5" id="KW-1185">Reference proteome</keyword>
<evidence type="ECO:0000256" key="2">
    <source>
        <dbReference type="ARBA" id="ARBA00022723"/>
    </source>
</evidence>
<evidence type="ECO:0000313" key="5">
    <source>
        <dbReference type="Proteomes" id="UP000199421"/>
    </source>
</evidence>
<dbReference type="Pfam" id="PF05163">
    <property type="entry name" value="DinB"/>
    <property type="match status" value="1"/>
</dbReference>
<dbReference type="PANTHER" id="PTHR37302">
    <property type="entry name" value="SLR1116 PROTEIN"/>
    <property type="match status" value="1"/>
</dbReference>
<accession>A0A1H7M5R6</accession>
<protein>
    <submittedName>
        <fullName evidence="4">Uncharacterized damage-inducible protein DinB (Forms a four-helix bundle)</fullName>
    </submittedName>
</protein>
<keyword evidence="2 3" id="KW-0479">Metal-binding</keyword>
<dbReference type="OrthoDB" id="118635at2"/>
<evidence type="ECO:0000256" key="1">
    <source>
        <dbReference type="ARBA" id="ARBA00008635"/>
    </source>
</evidence>
<organism evidence="4 5">
    <name type="scientific">Olivibacter domesticus</name>
    <name type="common">Pseudosphingobacterium domesticum</name>
    <dbReference type="NCBI Taxonomy" id="407022"/>
    <lineage>
        <taxon>Bacteria</taxon>
        <taxon>Pseudomonadati</taxon>
        <taxon>Bacteroidota</taxon>
        <taxon>Sphingobacteriia</taxon>
        <taxon>Sphingobacteriales</taxon>
        <taxon>Sphingobacteriaceae</taxon>
        <taxon>Olivibacter</taxon>
    </lineage>
</organism>
<feature type="binding site" evidence="3">
    <location>
        <position position="132"/>
    </location>
    <ligand>
        <name>a divalent metal cation</name>
        <dbReference type="ChEBI" id="CHEBI:60240"/>
    </ligand>
</feature>
<dbReference type="AlphaFoldDB" id="A0A1H7M5R6"/>
<dbReference type="InterPro" id="IPR034660">
    <property type="entry name" value="DinB/YfiT-like"/>
</dbReference>
<reference evidence="5" key="1">
    <citation type="submission" date="2016-10" db="EMBL/GenBank/DDBJ databases">
        <authorList>
            <person name="Varghese N."/>
            <person name="Submissions S."/>
        </authorList>
    </citation>
    <scope>NUCLEOTIDE SEQUENCE [LARGE SCALE GENOMIC DNA]</scope>
    <source>
        <strain evidence="5">DSM 18733</strain>
    </source>
</reference>
<dbReference type="STRING" id="407022.SAMN05661044_01877"/>
<dbReference type="RefSeq" id="WP_093322621.1">
    <property type="nucleotide sequence ID" value="NZ_FOAF01000001.1"/>
</dbReference>
<proteinExistence type="inferred from homology"/>
<dbReference type="PANTHER" id="PTHR37302:SF3">
    <property type="entry name" value="DAMAGE-INDUCIBLE PROTEIN DINB"/>
    <property type="match status" value="1"/>
</dbReference>
<dbReference type="InterPro" id="IPR007837">
    <property type="entry name" value="DinB"/>
</dbReference>
<comment type="similarity">
    <text evidence="1">Belongs to the DinB family.</text>
</comment>
<dbReference type="SUPFAM" id="SSF109854">
    <property type="entry name" value="DinB/YfiT-like putative metalloenzymes"/>
    <property type="match status" value="1"/>
</dbReference>
<feature type="binding site" evidence="3">
    <location>
        <position position="136"/>
    </location>
    <ligand>
        <name>a divalent metal cation</name>
        <dbReference type="ChEBI" id="CHEBI:60240"/>
    </ligand>
</feature>
<dbReference type="GO" id="GO:0046872">
    <property type="term" value="F:metal ion binding"/>
    <property type="evidence" value="ECO:0007669"/>
    <property type="project" value="UniProtKB-KW"/>
</dbReference>
<dbReference type="EMBL" id="FOAF01000001">
    <property type="protein sequence ID" value="SEL06630.1"/>
    <property type="molecule type" value="Genomic_DNA"/>
</dbReference>